<dbReference type="GO" id="GO:0008233">
    <property type="term" value="F:peptidase activity"/>
    <property type="evidence" value="ECO:0007669"/>
    <property type="project" value="UniProtKB-KW"/>
</dbReference>
<reference evidence="3 4" key="1">
    <citation type="submission" date="2020-08" db="EMBL/GenBank/DDBJ databases">
        <title>Genomic Encyclopedia of Type Strains, Phase IV (KMG-IV): sequencing the most valuable type-strain genomes for metagenomic binning, comparative biology and taxonomic classification.</title>
        <authorList>
            <person name="Goeker M."/>
        </authorList>
    </citation>
    <scope>NUCLEOTIDE SEQUENCE [LARGE SCALE GENOMIC DNA]</scope>
    <source>
        <strain evidence="3 4">DSM 44197</strain>
    </source>
</reference>
<dbReference type="InterPro" id="IPR036628">
    <property type="entry name" value="Clp_N_dom_sf"/>
</dbReference>
<dbReference type="GO" id="GO:0005524">
    <property type="term" value="F:ATP binding"/>
    <property type="evidence" value="ECO:0007669"/>
    <property type="project" value="UniProtKB-KW"/>
</dbReference>
<dbReference type="Proteomes" id="UP000572680">
    <property type="component" value="Unassembled WGS sequence"/>
</dbReference>
<dbReference type="GO" id="GO:0006508">
    <property type="term" value="P:proteolysis"/>
    <property type="evidence" value="ECO:0007669"/>
    <property type="project" value="UniProtKB-KW"/>
</dbReference>
<evidence type="ECO:0000256" key="1">
    <source>
        <dbReference type="PROSITE-ProRule" id="PRU01251"/>
    </source>
</evidence>
<dbReference type="RefSeq" id="WP_182844904.1">
    <property type="nucleotide sequence ID" value="NZ_BAAALP010000005.1"/>
</dbReference>
<keyword evidence="3" id="KW-0645">Protease</keyword>
<keyword evidence="4" id="KW-1185">Reference proteome</keyword>
<dbReference type="SUPFAM" id="SSF81923">
    <property type="entry name" value="Double Clp-N motif"/>
    <property type="match status" value="1"/>
</dbReference>
<dbReference type="EMBL" id="JACJIA010000005">
    <property type="protein sequence ID" value="MBA8952636.1"/>
    <property type="molecule type" value="Genomic_DNA"/>
</dbReference>
<organism evidence="3 4">
    <name type="scientific">Actinomadura namibiensis</name>
    <dbReference type="NCBI Taxonomy" id="182080"/>
    <lineage>
        <taxon>Bacteria</taxon>
        <taxon>Bacillati</taxon>
        <taxon>Actinomycetota</taxon>
        <taxon>Actinomycetes</taxon>
        <taxon>Streptosporangiales</taxon>
        <taxon>Thermomonosporaceae</taxon>
        <taxon>Actinomadura</taxon>
    </lineage>
</organism>
<accession>A0A7W3LQT3</accession>
<comment type="caution">
    <text evidence="3">The sequence shown here is derived from an EMBL/GenBank/DDBJ whole genome shotgun (WGS) entry which is preliminary data.</text>
</comment>
<dbReference type="AlphaFoldDB" id="A0A7W3LQT3"/>
<dbReference type="Pfam" id="PF02861">
    <property type="entry name" value="Clp_N"/>
    <property type="match status" value="2"/>
</dbReference>
<evidence type="ECO:0000259" key="2">
    <source>
        <dbReference type="PROSITE" id="PS51903"/>
    </source>
</evidence>
<keyword evidence="3" id="KW-0378">Hydrolase</keyword>
<evidence type="ECO:0000313" key="3">
    <source>
        <dbReference type="EMBL" id="MBA8952636.1"/>
    </source>
</evidence>
<keyword evidence="3" id="KW-0067">ATP-binding</keyword>
<keyword evidence="1" id="KW-0677">Repeat</keyword>
<feature type="domain" description="Clp R" evidence="2">
    <location>
        <begin position="50"/>
        <end position="195"/>
    </location>
</feature>
<dbReference type="Gene3D" id="1.10.1780.10">
    <property type="entry name" value="Clp, N-terminal domain"/>
    <property type="match status" value="1"/>
</dbReference>
<protein>
    <submittedName>
        <fullName evidence="3">ATP-dependent Clp protease ATP-binding subunit ClpA</fullName>
    </submittedName>
</protein>
<gene>
    <name evidence="3" type="ORF">HNR61_004282</name>
</gene>
<sequence>MVKDAARKNAIRARMTQTGKSYTDAARELEREAAEVAEAPDHRRQPVITFEWFSGQAHGVVDLAREHARSHGHGTVGTEHLLLGLIDDQTGGLAFEILDDLAGAVEVVESAVAAAMPPGATIVPQDLAWSEHAAFVLARGADRQRDRTGHGHIGPEHLLLALLARGDSRACQILTDLRITYESVRTEVVDRLNAMGVVSRYSQATHRG</sequence>
<dbReference type="InterPro" id="IPR004176">
    <property type="entry name" value="Clp_R_N"/>
</dbReference>
<dbReference type="PROSITE" id="PS51903">
    <property type="entry name" value="CLP_R"/>
    <property type="match status" value="1"/>
</dbReference>
<evidence type="ECO:0000313" key="4">
    <source>
        <dbReference type="Proteomes" id="UP000572680"/>
    </source>
</evidence>
<keyword evidence="3" id="KW-0547">Nucleotide-binding</keyword>
<name>A0A7W3LQT3_ACTNM</name>
<proteinExistence type="predicted"/>